<dbReference type="AlphaFoldDB" id="A0A9W3K9T8"/>
<gene>
    <name evidence="2" type="ORF">YBT1518_01860</name>
</gene>
<sequence length="381" mass="44443">MQQVLGKLHNDLHSIGITDTKLAKMWGTSSSRVTDAFQSGKIRFAHLATAMNIVYDSNKQENIIEQYLNQPKQEYIRELLEYASLQGDFQLIEKVINKKILNNKKIEKHIVDKEALEIYDLIQQNYTGKLEQKDFFKRLRKKYIKAGSLEMSILTEILLCRLWYRSGQHDLVEAQLEDIGESIKGVKNRFFCKTLNVRYKEALGVISLRQGDVYRTRKLCKEIIDISEEDSFLVIPKAIAYFKLGESFGFSSYPKMKKYLKIALDILKEFDAPGIIETRNMIYNTLAFFQIFHWKDIDEIEIERLHLAELAFLKIKQGELEEAERILKSLERKNGRLSDIQLYYMALLRSDKNIARLALEMSNVIGNTFYSYAPMKYLGLV</sequence>
<feature type="coiled-coil region" evidence="1">
    <location>
        <begin position="313"/>
        <end position="340"/>
    </location>
</feature>
<dbReference type="EMBL" id="CP005935">
    <property type="protein sequence ID" value="AHA69602.1"/>
    <property type="molecule type" value="Genomic_DNA"/>
</dbReference>
<evidence type="ECO:0008006" key="4">
    <source>
        <dbReference type="Google" id="ProtNLM"/>
    </source>
</evidence>
<name>A0A9W3K9T8_BACTU</name>
<evidence type="ECO:0000313" key="2">
    <source>
        <dbReference type="EMBL" id="AHA69602.1"/>
    </source>
</evidence>
<dbReference type="Pfam" id="PF22871">
    <property type="entry name" value="AimR"/>
    <property type="match status" value="1"/>
</dbReference>
<dbReference type="RefSeq" id="WP_023520927.1">
    <property type="nucleotide sequence ID" value="NC_022873.1"/>
</dbReference>
<dbReference type="Proteomes" id="UP000018566">
    <property type="component" value="Chromosome"/>
</dbReference>
<proteinExistence type="predicted"/>
<dbReference type="KEGG" id="bthu:YBT1518_01860"/>
<protein>
    <recommendedName>
        <fullName evidence="4">Prophage helix-turn-helix protein</fullName>
    </recommendedName>
</protein>
<dbReference type="Gene3D" id="1.25.40.10">
    <property type="entry name" value="Tetratricopeptide repeat domain"/>
    <property type="match status" value="1"/>
</dbReference>
<organism evidence="2 3">
    <name type="scientific">Bacillus thuringiensis YBT-1518</name>
    <dbReference type="NCBI Taxonomy" id="529122"/>
    <lineage>
        <taxon>Bacteria</taxon>
        <taxon>Bacillati</taxon>
        <taxon>Bacillota</taxon>
        <taxon>Bacilli</taxon>
        <taxon>Bacillales</taxon>
        <taxon>Bacillaceae</taxon>
        <taxon>Bacillus</taxon>
        <taxon>Bacillus cereus group</taxon>
    </lineage>
</organism>
<keyword evidence="1" id="KW-0175">Coiled coil</keyword>
<accession>A0A9W3K9T8</accession>
<evidence type="ECO:0000256" key="1">
    <source>
        <dbReference type="SAM" id="Coils"/>
    </source>
</evidence>
<reference evidence="2 3" key="1">
    <citation type="submission" date="2013-05" db="EMBL/GenBank/DDBJ databases">
        <title>Complete genome sequence of Bacillus thuringiensis YBT-1518, a typical strain with high toxicity to nematode.</title>
        <authorList>
            <person name="Wang P."/>
            <person name="Zhang C."/>
            <person name="Guo M."/>
            <person name="Guo S."/>
            <person name="Zhu Y."/>
            <person name="Zheng J."/>
            <person name="Zhu L."/>
            <person name="Ruan L."/>
            <person name="Peng D."/>
            <person name="Sun M."/>
        </authorList>
    </citation>
    <scope>NUCLEOTIDE SEQUENCE [LARGE SCALE GENOMIC DNA]</scope>
    <source>
        <strain evidence="2 3">YBT-1518</strain>
    </source>
</reference>
<dbReference type="NCBIfam" id="NF038310">
    <property type="entry name" value="lysogeny_AimR"/>
    <property type="match status" value="1"/>
</dbReference>
<evidence type="ECO:0000313" key="3">
    <source>
        <dbReference type="Proteomes" id="UP000018566"/>
    </source>
</evidence>
<dbReference type="InterPro" id="IPR011990">
    <property type="entry name" value="TPR-like_helical_dom_sf"/>
</dbReference>
<dbReference type="InterPro" id="IPR047705">
    <property type="entry name" value="AimR-like"/>
</dbReference>